<protein>
    <submittedName>
        <fullName evidence="2">Uncharacterized protein</fullName>
    </submittedName>
</protein>
<name>A0ABW4TYY5_9SPHN</name>
<keyword evidence="1" id="KW-0175">Coiled coil</keyword>
<dbReference type="EMBL" id="JBHUGS010000003">
    <property type="protein sequence ID" value="MFD1951718.1"/>
    <property type="molecule type" value="Genomic_DNA"/>
</dbReference>
<dbReference type="RefSeq" id="WP_380930568.1">
    <property type="nucleotide sequence ID" value="NZ_JBHUGS010000003.1"/>
</dbReference>
<organism evidence="2 3">
    <name type="scientific">Sphingomonas arantia</name>
    <dbReference type="NCBI Taxonomy" id="1460676"/>
    <lineage>
        <taxon>Bacteria</taxon>
        <taxon>Pseudomonadati</taxon>
        <taxon>Pseudomonadota</taxon>
        <taxon>Alphaproteobacteria</taxon>
        <taxon>Sphingomonadales</taxon>
        <taxon>Sphingomonadaceae</taxon>
        <taxon>Sphingomonas</taxon>
    </lineage>
</organism>
<keyword evidence="3" id="KW-1185">Reference proteome</keyword>
<dbReference type="Proteomes" id="UP001597400">
    <property type="component" value="Unassembled WGS sequence"/>
</dbReference>
<proteinExistence type="predicted"/>
<evidence type="ECO:0000313" key="2">
    <source>
        <dbReference type="EMBL" id="MFD1951718.1"/>
    </source>
</evidence>
<feature type="coiled-coil region" evidence="1">
    <location>
        <begin position="11"/>
        <end position="38"/>
    </location>
</feature>
<accession>A0ABW4TYY5</accession>
<evidence type="ECO:0000256" key="1">
    <source>
        <dbReference type="SAM" id="Coils"/>
    </source>
</evidence>
<evidence type="ECO:0000313" key="3">
    <source>
        <dbReference type="Proteomes" id="UP001597400"/>
    </source>
</evidence>
<comment type="caution">
    <text evidence="2">The sequence shown here is derived from an EMBL/GenBank/DDBJ whole genome shotgun (WGS) entry which is preliminary data.</text>
</comment>
<reference evidence="3" key="1">
    <citation type="journal article" date="2019" name="Int. J. Syst. Evol. Microbiol.">
        <title>The Global Catalogue of Microorganisms (GCM) 10K type strain sequencing project: providing services to taxonomists for standard genome sequencing and annotation.</title>
        <authorList>
            <consortium name="The Broad Institute Genomics Platform"/>
            <consortium name="The Broad Institute Genome Sequencing Center for Infectious Disease"/>
            <person name="Wu L."/>
            <person name="Ma J."/>
        </authorList>
    </citation>
    <scope>NUCLEOTIDE SEQUENCE [LARGE SCALE GENOMIC DNA]</scope>
    <source>
        <strain evidence="3">CGMCC 1.12702</strain>
    </source>
</reference>
<sequence length="137" mass="14873">MILHFGRGDLVRGMQEDMADLKQQLAALATQVAALSAQLSVEAERTASAEAELEQLRGRLDGAVHAAAEQDAAVGAQRHDVERLAERMDKQDEAMAQGRAAIARVEKQAAVDLDEIRRLNTATTATLLRRRAELSSN</sequence>
<gene>
    <name evidence="2" type="ORF">ACFSGX_13160</name>
</gene>